<keyword evidence="8 12" id="KW-0472">Membrane</keyword>
<reference evidence="13" key="2">
    <citation type="submission" date="2025-08" db="UniProtKB">
        <authorList>
            <consortium name="Ensembl"/>
        </authorList>
    </citation>
    <scope>IDENTIFICATION</scope>
    <source>
        <strain evidence="13">Thoroughbred</strain>
    </source>
</reference>
<organism evidence="13 14">
    <name type="scientific">Equus caballus</name>
    <name type="common">Horse</name>
    <dbReference type="NCBI Taxonomy" id="9796"/>
    <lineage>
        <taxon>Eukaryota</taxon>
        <taxon>Metazoa</taxon>
        <taxon>Chordata</taxon>
        <taxon>Craniata</taxon>
        <taxon>Vertebrata</taxon>
        <taxon>Euteleostomi</taxon>
        <taxon>Mammalia</taxon>
        <taxon>Eutheria</taxon>
        <taxon>Laurasiatheria</taxon>
        <taxon>Perissodactyla</taxon>
        <taxon>Equidae</taxon>
        <taxon>Equus</taxon>
    </lineage>
</organism>
<accession>A0A9L0T742</accession>
<comment type="subcellular location">
    <subcellularLocation>
        <location evidence="1 12">Cell membrane</location>
        <topology evidence="1 12">Multi-pass membrane protein</topology>
    </subcellularLocation>
</comment>
<feature type="transmembrane region" description="Helical" evidence="12">
    <location>
        <begin position="424"/>
        <end position="449"/>
    </location>
</feature>
<feature type="transmembrane region" description="Helical" evidence="12">
    <location>
        <begin position="322"/>
        <end position="343"/>
    </location>
</feature>
<reference evidence="13" key="3">
    <citation type="submission" date="2025-09" db="UniProtKB">
        <authorList>
            <consortium name="Ensembl"/>
        </authorList>
    </citation>
    <scope>IDENTIFICATION</scope>
    <source>
        <strain evidence="13">Thoroughbred</strain>
    </source>
</reference>
<dbReference type="PANTHER" id="PTHR12385">
    <property type="entry name" value="CHOLINE TRANSPORTER-LIKE (SLC FAMILY 44)"/>
    <property type="match status" value="1"/>
</dbReference>
<evidence type="ECO:0000256" key="2">
    <source>
        <dbReference type="ARBA" id="ARBA00007168"/>
    </source>
</evidence>
<evidence type="ECO:0000313" key="13">
    <source>
        <dbReference type="Ensembl" id="ENSECAP00000084094.1"/>
    </source>
</evidence>
<keyword evidence="14" id="KW-1185">Reference proteome</keyword>
<dbReference type="Pfam" id="PF04515">
    <property type="entry name" value="Choline_transpo"/>
    <property type="match status" value="1"/>
</dbReference>
<evidence type="ECO:0000256" key="4">
    <source>
        <dbReference type="ARBA" id="ARBA00022449"/>
    </source>
</evidence>
<proteinExistence type="inferred from homology"/>
<dbReference type="GeneTree" id="ENSGT00940000156600"/>
<keyword evidence="9" id="KW-0325">Glycoprotein</keyword>
<evidence type="ECO:0000256" key="6">
    <source>
        <dbReference type="ARBA" id="ARBA00022692"/>
    </source>
</evidence>
<evidence type="ECO:0000313" key="14">
    <source>
        <dbReference type="Proteomes" id="UP000002281"/>
    </source>
</evidence>
<dbReference type="PANTHER" id="PTHR12385:SF42">
    <property type="entry name" value="CHOLINE TRANSPORTER-LIKE PROTEIN 5"/>
    <property type="match status" value="1"/>
</dbReference>
<feature type="transmembrane region" description="Helical" evidence="12">
    <location>
        <begin position="91"/>
        <end position="113"/>
    </location>
</feature>
<evidence type="ECO:0000256" key="7">
    <source>
        <dbReference type="ARBA" id="ARBA00022989"/>
    </source>
</evidence>
<dbReference type="Ensembl" id="ENSECAT00000084536.1">
    <property type="protein sequence ID" value="ENSECAP00000084094.1"/>
    <property type="gene ID" value="ENSECAG00000022156.4"/>
</dbReference>
<dbReference type="GO" id="GO:0015297">
    <property type="term" value="F:antiporter activity"/>
    <property type="evidence" value="ECO:0007669"/>
    <property type="project" value="UniProtKB-KW"/>
</dbReference>
<name>A0A9L0T742_HORSE</name>
<feature type="transmembrane region" description="Helical" evidence="12">
    <location>
        <begin position="562"/>
        <end position="586"/>
    </location>
</feature>
<evidence type="ECO:0000256" key="11">
    <source>
        <dbReference type="ARBA" id="ARBA00037726"/>
    </source>
</evidence>
<keyword evidence="7 12" id="KW-1133">Transmembrane helix</keyword>
<evidence type="ECO:0000256" key="12">
    <source>
        <dbReference type="RuleBase" id="RU368066"/>
    </source>
</evidence>
<feature type="transmembrane region" description="Helical" evidence="12">
    <location>
        <begin position="514"/>
        <end position="542"/>
    </location>
</feature>
<gene>
    <name evidence="13" type="primary">SLC44A5</name>
</gene>
<dbReference type="Proteomes" id="UP000002281">
    <property type="component" value="Chromosome 5"/>
</dbReference>
<evidence type="ECO:0000256" key="5">
    <source>
        <dbReference type="ARBA" id="ARBA00022475"/>
    </source>
</evidence>
<reference evidence="13 14" key="1">
    <citation type="journal article" date="2009" name="Science">
        <title>Genome sequence, comparative analysis, and population genetics of the domestic horse.</title>
        <authorList>
            <consortium name="Broad Institute Genome Sequencing Platform"/>
            <consortium name="Broad Institute Whole Genome Assembly Team"/>
            <person name="Wade C.M."/>
            <person name="Giulotto E."/>
            <person name="Sigurdsson S."/>
            <person name="Zoli M."/>
            <person name="Gnerre S."/>
            <person name="Imsland F."/>
            <person name="Lear T.L."/>
            <person name="Adelson D.L."/>
            <person name="Bailey E."/>
            <person name="Bellone R.R."/>
            <person name="Bloecker H."/>
            <person name="Distl O."/>
            <person name="Edgar R.C."/>
            <person name="Garber M."/>
            <person name="Leeb T."/>
            <person name="Mauceli E."/>
            <person name="MacLeod J.N."/>
            <person name="Penedo M.C.T."/>
            <person name="Raison J.M."/>
            <person name="Sharpe T."/>
            <person name="Vogel J."/>
            <person name="Andersson L."/>
            <person name="Antczak D.F."/>
            <person name="Biagi T."/>
            <person name="Binns M.M."/>
            <person name="Chowdhary B.P."/>
            <person name="Coleman S.J."/>
            <person name="Della Valle G."/>
            <person name="Fryc S."/>
            <person name="Guerin G."/>
            <person name="Hasegawa T."/>
            <person name="Hill E.W."/>
            <person name="Jurka J."/>
            <person name="Kiialainen A."/>
            <person name="Lindgren G."/>
            <person name="Liu J."/>
            <person name="Magnani E."/>
            <person name="Mickelson J.R."/>
            <person name="Murray J."/>
            <person name="Nergadze S.G."/>
            <person name="Onofrio R."/>
            <person name="Pedroni S."/>
            <person name="Piras M.F."/>
            <person name="Raudsepp T."/>
            <person name="Rocchi M."/>
            <person name="Roeed K.H."/>
            <person name="Ryder O.A."/>
            <person name="Searle S."/>
            <person name="Skow L."/>
            <person name="Swinburne J.E."/>
            <person name="Syvaenen A.C."/>
            <person name="Tozaki T."/>
            <person name="Valberg S.J."/>
            <person name="Vaudin M."/>
            <person name="White J.R."/>
            <person name="Zody M.C."/>
            <person name="Lander E.S."/>
            <person name="Lindblad-Toh K."/>
        </authorList>
    </citation>
    <scope>NUCLEOTIDE SEQUENCE [LARGE SCALE GENOMIC DNA]</scope>
    <source>
        <strain evidence="13 14">Thoroughbred</strain>
    </source>
</reference>
<feature type="transmembrane region" description="Helical" evidence="12">
    <location>
        <begin position="664"/>
        <end position="686"/>
    </location>
</feature>
<feature type="transmembrane region" description="Helical" evidence="12">
    <location>
        <begin position="706"/>
        <end position="736"/>
    </location>
</feature>
<comment type="function">
    <text evidence="12">Choline transporter.</text>
</comment>
<feature type="transmembrane region" description="Helical" evidence="12">
    <location>
        <begin position="143"/>
        <end position="161"/>
    </location>
</feature>
<comment type="similarity">
    <text evidence="2 12">Belongs to the CTL (choline transporter-like) family.</text>
</comment>
<protein>
    <recommendedName>
        <fullName evidence="12">Choline transporter-like protein</fullName>
    </recommendedName>
</protein>
<dbReference type="AlphaFoldDB" id="A0A9L0T742"/>
<feature type="transmembrane region" description="Helical" evidence="12">
    <location>
        <begin position="378"/>
        <end position="399"/>
    </location>
</feature>
<evidence type="ECO:0000256" key="1">
    <source>
        <dbReference type="ARBA" id="ARBA00004651"/>
    </source>
</evidence>
<keyword evidence="4" id="KW-0050">Antiport</keyword>
<evidence type="ECO:0000256" key="8">
    <source>
        <dbReference type="ARBA" id="ARBA00023136"/>
    </source>
</evidence>
<keyword evidence="5" id="KW-1003">Cell membrane</keyword>
<feature type="transmembrane region" description="Helical" evidence="12">
    <location>
        <begin position="295"/>
        <end position="316"/>
    </location>
</feature>
<comment type="function">
    <text evidence="11">Choline/H+ antiporter.</text>
</comment>
<evidence type="ECO:0000256" key="10">
    <source>
        <dbReference type="ARBA" id="ARBA00035093"/>
    </source>
</evidence>
<evidence type="ECO:0000256" key="9">
    <source>
        <dbReference type="ARBA" id="ARBA00023180"/>
    </source>
</evidence>
<comment type="catalytic activity">
    <reaction evidence="10">
        <text>choline(out) + n H(+)(in) = choline(in) + n H(+)(out)</text>
        <dbReference type="Rhea" id="RHEA:75463"/>
        <dbReference type="ChEBI" id="CHEBI:15354"/>
        <dbReference type="ChEBI" id="CHEBI:15378"/>
    </reaction>
</comment>
<dbReference type="GO" id="GO:0015220">
    <property type="term" value="F:choline transmembrane transporter activity"/>
    <property type="evidence" value="ECO:0007669"/>
    <property type="project" value="Ensembl"/>
</dbReference>
<sequence>MAKKRKPPSIKDAFLSNSVLLRSGLLLKRQLLILMSRQAGSSWSSWTLGKSGASTIEEPPGSDLEDENFGSPRTFDPDFKGPVADRSCTDVLCCIIFILFIIGYILLGLMAWVHGDPRRVAYPTDSNGHFCGQKGTPNENKTILFYFNLFSCTSPSLLVNLQCPTTQICVSKCPEKFLTYMEMYFMYRTRENYWSYYSQFCKAASAKPVKAFTQLLLDDDCPTAIFPSRPFLQRCFPDFSTKNGLLTIGNKTTFNDGSGKTRNVVELRAAANGVNKILDARAIGMKVFEDYATTWYWILIGLTIAMLLSWMFVILLRVTAGFLFWVFILGVIGILAYGIWHCYQEYSKLQGKPNSHLSIYNIGIQTDISMYFQLKQTWFTFMIILAILEVIVIVMLIFLRDRIRVSIALLKEGSKAIGYIPSTLIYPVLTFIFLSICISYWAVTAVYLATSGTPIYKVIAPEGQCEHENKTCDPEIFNTTEIAKACPGAHCNFAFYGGKSLYHQYITTFQIVNLFIFLWLINFVIALGQCTLAGAFASYYWALKKPDDIPPHPLFTAFGRAIRYHTGSLAFGSLILATIQMVRLVLQYLDNRLKDAQSNISRFLQCCLKCCFWCLEHVVKFLNRHAYVMIAIYGQNFCRSARDAFNLLMRNVLKVAVMDRVTEFVLTLGKILVAGCIGILAFLLFTERIPMIVEGPTSLNYYWVPLLTVIIGSYLIAHGFFSVYAMCIDTIFICFLEDLERNDGSTARPYYMSQSLLKIMSKQSSQTKKQ</sequence>
<dbReference type="InterPro" id="IPR007603">
    <property type="entry name" value="Choline_transptr-like"/>
</dbReference>
<dbReference type="GO" id="GO:0005886">
    <property type="term" value="C:plasma membrane"/>
    <property type="evidence" value="ECO:0007669"/>
    <property type="project" value="UniProtKB-SubCell"/>
</dbReference>
<keyword evidence="3" id="KW-0813">Transport</keyword>
<evidence type="ECO:0000256" key="3">
    <source>
        <dbReference type="ARBA" id="ARBA00022448"/>
    </source>
</evidence>
<keyword evidence="6 12" id="KW-0812">Transmembrane</keyword>